<sequence length="69" mass="8420">MIYEKRGTSVCISQFQIFKRVTKEEVYQYIRNAEKMEEDKYFIGILFTIQYIYIIYITNPFKKYLNASP</sequence>
<name>A0A413IPR4_9BACT</name>
<dbReference type="AlphaFoldDB" id="A0A413IPR4"/>
<protein>
    <submittedName>
        <fullName evidence="1">Uncharacterized protein</fullName>
    </submittedName>
</protein>
<dbReference type="Proteomes" id="UP000286038">
    <property type="component" value="Unassembled WGS sequence"/>
</dbReference>
<dbReference type="EMBL" id="QRPV01000007">
    <property type="protein sequence ID" value="RHM44002.1"/>
    <property type="molecule type" value="Genomic_DNA"/>
</dbReference>
<dbReference type="EMBL" id="QSCR01000008">
    <property type="protein sequence ID" value="RGY19044.1"/>
    <property type="molecule type" value="Genomic_DNA"/>
</dbReference>
<gene>
    <name evidence="2" type="ORF">DWZ68_08205</name>
    <name evidence="1" type="ORF">DXA50_07025</name>
</gene>
<comment type="caution">
    <text evidence="1">The sequence shown here is derived from an EMBL/GenBank/DDBJ whole genome shotgun (WGS) entry which is preliminary data.</text>
</comment>
<dbReference type="Proteomes" id="UP000286063">
    <property type="component" value="Unassembled WGS sequence"/>
</dbReference>
<reference evidence="3 4" key="1">
    <citation type="submission" date="2018-08" db="EMBL/GenBank/DDBJ databases">
        <title>A genome reference for cultivated species of the human gut microbiota.</title>
        <authorList>
            <person name="Zou Y."/>
            <person name="Xue W."/>
            <person name="Luo G."/>
        </authorList>
    </citation>
    <scope>NUCLEOTIDE SEQUENCE [LARGE SCALE GENOMIC DNA]</scope>
    <source>
        <strain evidence="2 3">AF34-33</strain>
        <strain evidence="1 4">OF02-7</strain>
    </source>
</reference>
<evidence type="ECO:0000313" key="3">
    <source>
        <dbReference type="Proteomes" id="UP000286038"/>
    </source>
</evidence>
<organism evidence="1 4">
    <name type="scientific">Butyricimonas virosa</name>
    <dbReference type="NCBI Taxonomy" id="544645"/>
    <lineage>
        <taxon>Bacteria</taxon>
        <taxon>Pseudomonadati</taxon>
        <taxon>Bacteroidota</taxon>
        <taxon>Bacteroidia</taxon>
        <taxon>Bacteroidales</taxon>
        <taxon>Odoribacteraceae</taxon>
        <taxon>Butyricimonas</taxon>
    </lineage>
</organism>
<evidence type="ECO:0000313" key="2">
    <source>
        <dbReference type="EMBL" id="RHM44002.1"/>
    </source>
</evidence>
<proteinExistence type="predicted"/>
<evidence type="ECO:0000313" key="1">
    <source>
        <dbReference type="EMBL" id="RGY19044.1"/>
    </source>
</evidence>
<evidence type="ECO:0000313" key="4">
    <source>
        <dbReference type="Proteomes" id="UP000286063"/>
    </source>
</evidence>
<accession>A0A413IPR4</accession>